<evidence type="ECO:0000259" key="1">
    <source>
        <dbReference type="PROSITE" id="PS50041"/>
    </source>
</evidence>
<dbReference type="SUPFAM" id="SSF56436">
    <property type="entry name" value="C-type lectin-like"/>
    <property type="match status" value="1"/>
</dbReference>
<organism evidence="2 3">
    <name type="scientific">Potamilus streckersoni</name>
    <dbReference type="NCBI Taxonomy" id="2493646"/>
    <lineage>
        <taxon>Eukaryota</taxon>
        <taxon>Metazoa</taxon>
        <taxon>Spiralia</taxon>
        <taxon>Lophotrochozoa</taxon>
        <taxon>Mollusca</taxon>
        <taxon>Bivalvia</taxon>
        <taxon>Autobranchia</taxon>
        <taxon>Heteroconchia</taxon>
        <taxon>Palaeoheterodonta</taxon>
        <taxon>Unionida</taxon>
        <taxon>Unionoidea</taxon>
        <taxon>Unionidae</taxon>
        <taxon>Ambleminae</taxon>
        <taxon>Lampsilini</taxon>
        <taxon>Potamilus</taxon>
    </lineage>
</organism>
<dbReference type="SUPFAM" id="SSF69349">
    <property type="entry name" value="Phage fibre proteins"/>
    <property type="match status" value="1"/>
</dbReference>
<gene>
    <name evidence="2" type="ORF">CHS0354_006694</name>
</gene>
<keyword evidence="3" id="KW-1185">Reference proteome</keyword>
<dbReference type="Pfam" id="PF00059">
    <property type="entry name" value="Lectin_C"/>
    <property type="match status" value="1"/>
</dbReference>
<reference evidence="2" key="3">
    <citation type="submission" date="2023-05" db="EMBL/GenBank/DDBJ databases">
        <authorList>
            <person name="Smith C.H."/>
        </authorList>
    </citation>
    <scope>NUCLEOTIDE SEQUENCE</scope>
    <source>
        <strain evidence="2">CHS0354</strain>
        <tissue evidence="2">Mantle</tissue>
    </source>
</reference>
<name>A0AAE0W3P8_9BIVA</name>
<reference evidence="2" key="1">
    <citation type="journal article" date="2021" name="Genome Biol. Evol.">
        <title>A High-Quality Reference Genome for a Parasitic Bivalve with Doubly Uniparental Inheritance (Bivalvia: Unionida).</title>
        <authorList>
            <person name="Smith C.H."/>
        </authorList>
    </citation>
    <scope>NUCLEOTIDE SEQUENCE</scope>
    <source>
        <strain evidence="2">CHS0354</strain>
    </source>
</reference>
<dbReference type="PANTHER" id="PTHR22801:SF63">
    <property type="entry name" value="C-TYPE LECTIN DOMAIN-CONTAINING PROTEIN"/>
    <property type="match status" value="1"/>
</dbReference>
<dbReference type="InterPro" id="IPR016186">
    <property type="entry name" value="C-type_lectin-like/link_sf"/>
</dbReference>
<dbReference type="InterPro" id="IPR050801">
    <property type="entry name" value="Ca-Dep_Lectins_ImmuneDev"/>
</dbReference>
<protein>
    <recommendedName>
        <fullName evidence="1">C-type lectin domain-containing protein</fullName>
    </recommendedName>
</protein>
<dbReference type="PANTHER" id="PTHR22801">
    <property type="entry name" value="LITHOSTATHINE"/>
    <property type="match status" value="1"/>
</dbReference>
<feature type="domain" description="C-type lectin" evidence="1">
    <location>
        <begin position="246"/>
        <end position="368"/>
    </location>
</feature>
<accession>A0AAE0W3P8</accession>
<evidence type="ECO:0000313" key="2">
    <source>
        <dbReference type="EMBL" id="KAK3600331.1"/>
    </source>
</evidence>
<dbReference type="Proteomes" id="UP001195483">
    <property type="component" value="Unassembled WGS sequence"/>
</dbReference>
<dbReference type="InterPro" id="IPR001304">
    <property type="entry name" value="C-type_lectin-like"/>
</dbReference>
<dbReference type="InterPro" id="IPR016187">
    <property type="entry name" value="CTDL_fold"/>
</dbReference>
<reference evidence="2" key="2">
    <citation type="journal article" date="2021" name="Genome Biol. Evol.">
        <title>Developing a high-quality reference genome for a parasitic bivalve with doubly uniparental inheritance (Bivalvia: Unionida).</title>
        <authorList>
            <person name="Smith C.H."/>
        </authorList>
    </citation>
    <scope>NUCLEOTIDE SEQUENCE</scope>
    <source>
        <strain evidence="2">CHS0354</strain>
        <tissue evidence="2">Mantle</tissue>
    </source>
</reference>
<dbReference type="EMBL" id="JAEAOA010000457">
    <property type="protein sequence ID" value="KAK3600331.1"/>
    <property type="molecule type" value="Genomic_DNA"/>
</dbReference>
<dbReference type="Gene3D" id="3.10.100.10">
    <property type="entry name" value="Mannose-Binding Protein A, subunit A"/>
    <property type="match status" value="1"/>
</dbReference>
<sequence length="374" mass="40664">MIFQGDLSMMLKGDLSMILKGDLSMILKGDLIMILQGDLSMILKRDLSMFLKGDLSMILQERLNMILKRDLSMILKGDLGTILQGDLSMIFQGDLNMILKGDLSMILKGDLSMILKGDLRIIFQGDLSMILKGDLSMILKGDLSMILQGDLSVILKEDLNMILQGDLSMILQGNLSMILKGDLRNHSTLQVQLTFSRGFLRMLSNKLIMKQVQVGFLCLSLLVLAEGRLLRPPLTCPGNYTLSPLSTTTCIRFVNETKSFADARAACQADGGDLLRLNSGNFGSIRQLADLNKGSDSCDFWVGAKEGSTDGVWLYLNGDPLAASSFFNPMTNTVGDGANACGQLSSGDGFYLNDGGVGCVGPKCFICQANRVLL</sequence>
<evidence type="ECO:0000313" key="3">
    <source>
        <dbReference type="Proteomes" id="UP001195483"/>
    </source>
</evidence>
<dbReference type="PROSITE" id="PS50041">
    <property type="entry name" value="C_TYPE_LECTIN_2"/>
    <property type="match status" value="1"/>
</dbReference>
<comment type="caution">
    <text evidence="2">The sequence shown here is derived from an EMBL/GenBank/DDBJ whole genome shotgun (WGS) entry which is preliminary data.</text>
</comment>
<dbReference type="CDD" id="cd00037">
    <property type="entry name" value="CLECT"/>
    <property type="match status" value="1"/>
</dbReference>
<dbReference type="AlphaFoldDB" id="A0AAE0W3P8"/>
<proteinExistence type="predicted"/>
<dbReference type="SMART" id="SM00034">
    <property type="entry name" value="CLECT"/>
    <property type="match status" value="1"/>
</dbReference>